<keyword evidence="1" id="KW-1133">Transmembrane helix</keyword>
<protein>
    <submittedName>
        <fullName evidence="2">Uncharacterized protein</fullName>
    </submittedName>
</protein>
<dbReference type="EMBL" id="FOGJ01000030">
    <property type="protein sequence ID" value="SES33590.1"/>
    <property type="molecule type" value="Genomic_DNA"/>
</dbReference>
<accession>A0A1H9WI71</accession>
<evidence type="ECO:0000313" key="3">
    <source>
        <dbReference type="Proteomes" id="UP000182584"/>
    </source>
</evidence>
<evidence type="ECO:0000313" key="2">
    <source>
        <dbReference type="EMBL" id="SES33590.1"/>
    </source>
</evidence>
<dbReference type="AlphaFoldDB" id="A0A1H9WI71"/>
<keyword evidence="1" id="KW-0812">Transmembrane</keyword>
<proteinExistence type="predicted"/>
<sequence length="56" mass="6015">MRISNLSLSKKIFILIICIVICAIGARILNSGETLSEYAANHPEDAYASTAESTSN</sequence>
<gene>
    <name evidence="2" type="ORF">SAMN04487884_13059</name>
</gene>
<dbReference type="RefSeq" id="WP_177174954.1">
    <property type="nucleotide sequence ID" value="NZ_FOGJ01000030.1"/>
</dbReference>
<name>A0A1H9WI71_BUTFI</name>
<feature type="transmembrane region" description="Helical" evidence="1">
    <location>
        <begin position="12"/>
        <end position="29"/>
    </location>
</feature>
<keyword evidence="1" id="KW-0472">Membrane</keyword>
<reference evidence="2 3" key="1">
    <citation type="submission" date="2016-10" db="EMBL/GenBank/DDBJ databases">
        <authorList>
            <person name="de Groot N.N."/>
        </authorList>
    </citation>
    <scope>NUCLEOTIDE SEQUENCE [LARGE SCALE GENOMIC DNA]</scope>
    <source>
        <strain evidence="2 3">AR40</strain>
    </source>
</reference>
<organism evidence="2 3">
    <name type="scientific">Butyrivibrio fibrisolvens</name>
    <dbReference type="NCBI Taxonomy" id="831"/>
    <lineage>
        <taxon>Bacteria</taxon>
        <taxon>Bacillati</taxon>
        <taxon>Bacillota</taxon>
        <taxon>Clostridia</taxon>
        <taxon>Lachnospirales</taxon>
        <taxon>Lachnospiraceae</taxon>
        <taxon>Butyrivibrio</taxon>
    </lineage>
</organism>
<evidence type="ECO:0000256" key="1">
    <source>
        <dbReference type="SAM" id="Phobius"/>
    </source>
</evidence>
<dbReference type="Proteomes" id="UP000182584">
    <property type="component" value="Unassembled WGS sequence"/>
</dbReference>